<protein>
    <submittedName>
        <fullName evidence="1">Membrane protein insertion efficiency factor YidD</fullName>
    </submittedName>
</protein>
<gene>
    <name evidence="1" type="ORF">A2693_00150</name>
</gene>
<dbReference type="InterPro" id="IPR002696">
    <property type="entry name" value="Membr_insert_effic_factor_YidD"/>
</dbReference>
<comment type="caution">
    <text evidence="1">The sequence shown here is derived from an EMBL/GenBank/DDBJ whole genome shotgun (WGS) entry which is preliminary data.</text>
</comment>
<name>A0A1F5G655_9BACT</name>
<accession>A0A1F5G655</accession>
<reference evidence="1 2" key="1">
    <citation type="journal article" date="2016" name="Nat. Commun.">
        <title>Thousands of microbial genomes shed light on interconnected biogeochemical processes in an aquifer system.</title>
        <authorList>
            <person name="Anantharaman K."/>
            <person name="Brown C.T."/>
            <person name="Hug L.A."/>
            <person name="Sharon I."/>
            <person name="Castelle C.J."/>
            <person name="Probst A.J."/>
            <person name="Thomas B.C."/>
            <person name="Singh A."/>
            <person name="Wilkins M.J."/>
            <person name="Karaoz U."/>
            <person name="Brodie E.L."/>
            <person name="Williams K.H."/>
            <person name="Hubbard S.S."/>
            <person name="Banfield J.F."/>
        </authorList>
    </citation>
    <scope>NUCLEOTIDE SEQUENCE [LARGE SCALE GENOMIC DNA]</scope>
</reference>
<dbReference type="NCBIfam" id="TIGR00278">
    <property type="entry name" value="membrane protein insertion efficiency factor YidD"/>
    <property type="match status" value="1"/>
</dbReference>
<organism evidence="1 2">
    <name type="scientific">Candidatus Curtissbacteria bacterium RIFCSPHIGHO2_01_FULL_40_12</name>
    <dbReference type="NCBI Taxonomy" id="1797710"/>
    <lineage>
        <taxon>Bacteria</taxon>
        <taxon>Candidatus Curtissiibacteriota</taxon>
    </lineage>
</organism>
<sequence>MKQIAIFLIKIYQVLFAGSLPSCRFRPSCSAYVSQAIEKYGILKGSVMGLKRICACHPFSKRPFYDPV</sequence>
<dbReference type="PANTHER" id="PTHR33383">
    <property type="entry name" value="MEMBRANE PROTEIN INSERTION EFFICIENCY FACTOR-RELATED"/>
    <property type="match status" value="1"/>
</dbReference>
<dbReference type="SMART" id="SM01234">
    <property type="entry name" value="Haemolytic"/>
    <property type="match status" value="1"/>
</dbReference>
<evidence type="ECO:0000313" key="1">
    <source>
        <dbReference type="EMBL" id="OGD87356.1"/>
    </source>
</evidence>
<evidence type="ECO:0000313" key="2">
    <source>
        <dbReference type="Proteomes" id="UP000178577"/>
    </source>
</evidence>
<dbReference type="PANTHER" id="PTHR33383:SF1">
    <property type="entry name" value="MEMBRANE PROTEIN INSERTION EFFICIENCY FACTOR-RELATED"/>
    <property type="match status" value="1"/>
</dbReference>
<dbReference type="Pfam" id="PF01809">
    <property type="entry name" value="YidD"/>
    <property type="match status" value="1"/>
</dbReference>
<proteinExistence type="predicted"/>
<dbReference type="AlphaFoldDB" id="A0A1F5G655"/>
<dbReference type="Proteomes" id="UP000178577">
    <property type="component" value="Unassembled WGS sequence"/>
</dbReference>
<dbReference type="EMBL" id="MFAY01000060">
    <property type="protein sequence ID" value="OGD87356.1"/>
    <property type="molecule type" value="Genomic_DNA"/>
</dbReference>